<dbReference type="CDD" id="cd00202">
    <property type="entry name" value="ZnF_GATA"/>
    <property type="match status" value="1"/>
</dbReference>
<dbReference type="OrthoDB" id="515401at2759"/>
<dbReference type="Pfam" id="PF00320">
    <property type="entry name" value="GATA"/>
    <property type="match status" value="1"/>
</dbReference>
<organism evidence="2 3">
    <name type="scientific">Ostreobium quekettii</name>
    <dbReference type="NCBI Taxonomy" id="121088"/>
    <lineage>
        <taxon>Eukaryota</taxon>
        <taxon>Viridiplantae</taxon>
        <taxon>Chlorophyta</taxon>
        <taxon>core chlorophytes</taxon>
        <taxon>Ulvophyceae</taxon>
        <taxon>TCBD clade</taxon>
        <taxon>Bryopsidales</taxon>
        <taxon>Ostreobineae</taxon>
        <taxon>Ostreobiaceae</taxon>
        <taxon>Ostreobium</taxon>
    </lineage>
</organism>
<sequence length="66" mass="7348">SPQWRRGPPMKSVLCNACGTRYRRTGQLGSPGPATSMRKMRSVVSDQKRYNVEDSEGSRLVFCEAA</sequence>
<feature type="non-terminal residue" evidence="2">
    <location>
        <position position="1"/>
    </location>
</feature>
<name>A0A8S1J4Q0_9CHLO</name>
<keyword evidence="3" id="KW-1185">Reference proteome</keyword>
<dbReference type="GO" id="GO:0043565">
    <property type="term" value="F:sequence-specific DNA binding"/>
    <property type="evidence" value="ECO:0007669"/>
    <property type="project" value="InterPro"/>
</dbReference>
<protein>
    <recommendedName>
        <fullName evidence="1">GATA-type domain-containing protein</fullName>
    </recommendedName>
</protein>
<dbReference type="AlphaFoldDB" id="A0A8S1J4Q0"/>
<dbReference type="Proteomes" id="UP000708148">
    <property type="component" value="Unassembled WGS sequence"/>
</dbReference>
<dbReference type="GO" id="GO:0006355">
    <property type="term" value="P:regulation of DNA-templated transcription"/>
    <property type="evidence" value="ECO:0007669"/>
    <property type="project" value="InterPro"/>
</dbReference>
<dbReference type="InterPro" id="IPR000679">
    <property type="entry name" value="Znf_GATA"/>
</dbReference>
<reference evidence="2" key="1">
    <citation type="submission" date="2020-12" db="EMBL/GenBank/DDBJ databases">
        <authorList>
            <person name="Iha C."/>
        </authorList>
    </citation>
    <scope>NUCLEOTIDE SEQUENCE</scope>
</reference>
<evidence type="ECO:0000259" key="1">
    <source>
        <dbReference type="SMART" id="SM00401"/>
    </source>
</evidence>
<dbReference type="SUPFAM" id="SSF57716">
    <property type="entry name" value="Glucocorticoid receptor-like (DNA-binding domain)"/>
    <property type="match status" value="1"/>
</dbReference>
<proteinExistence type="predicted"/>
<dbReference type="GO" id="GO:0008270">
    <property type="term" value="F:zinc ion binding"/>
    <property type="evidence" value="ECO:0007669"/>
    <property type="project" value="InterPro"/>
</dbReference>
<dbReference type="EMBL" id="CAJHUC010000838">
    <property type="protein sequence ID" value="CAD7698488.1"/>
    <property type="molecule type" value="Genomic_DNA"/>
</dbReference>
<evidence type="ECO:0000313" key="2">
    <source>
        <dbReference type="EMBL" id="CAD7698488.1"/>
    </source>
</evidence>
<dbReference type="InterPro" id="IPR013088">
    <property type="entry name" value="Znf_NHR/GATA"/>
</dbReference>
<evidence type="ECO:0000313" key="3">
    <source>
        <dbReference type="Proteomes" id="UP000708148"/>
    </source>
</evidence>
<dbReference type="Gene3D" id="3.30.50.10">
    <property type="entry name" value="Erythroid Transcription Factor GATA-1, subunit A"/>
    <property type="match status" value="1"/>
</dbReference>
<feature type="domain" description="GATA-type" evidence="1">
    <location>
        <begin position="1"/>
        <end position="42"/>
    </location>
</feature>
<comment type="caution">
    <text evidence="2">The sequence shown here is derived from an EMBL/GenBank/DDBJ whole genome shotgun (WGS) entry which is preliminary data.</text>
</comment>
<accession>A0A8S1J4Q0</accession>
<dbReference type="SMART" id="SM00401">
    <property type="entry name" value="ZnF_GATA"/>
    <property type="match status" value="1"/>
</dbReference>
<gene>
    <name evidence="2" type="ORF">OSTQU699_LOCUS3853</name>
</gene>